<reference evidence="8" key="1">
    <citation type="journal article" date="2023" name="Mol. Phylogenet. Evol.">
        <title>Genome-scale phylogeny and comparative genomics of the fungal order Sordariales.</title>
        <authorList>
            <person name="Hensen N."/>
            <person name="Bonometti L."/>
            <person name="Westerberg I."/>
            <person name="Brannstrom I.O."/>
            <person name="Guillou S."/>
            <person name="Cros-Aarteil S."/>
            <person name="Calhoun S."/>
            <person name="Haridas S."/>
            <person name="Kuo A."/>
            <person name="Mondo S."/>
            <person name="Pangilinan J."/>
            <person name="Riley R."/>
            <person name="LaButti K."/>
            <person name="Andreopoulos B."/>
            <person name="Lipzen A."/>
            <person name="Chen C."/>
            <person name="Yan M."/>
            <person name="Daum C."/>
            <person name="Ng V."/>
            <person name="Clum A."/>
            <person name="Steindorff A."/>
            <person name="Ohm R.A."/>
            <person name="Martin F."/>
            <person name="Silar P."/>
            <person name="Natvig D.O."/>
            <person name="Lalanne C."/>
            <person name="Gautier V."/>
            <person name="Ament-Velasquez S.L."/>
            <person name="Kruys A."/>
            <person name="Hutchinson M.I."/>
            <person name="Powell A.J."/>
            <person name="Barry K."/>
            <person name="Miller A.N."/>
            <person name="Grigoriev I.V."/>
            <person name="Debuchy R."/>
            <person name="Gladieux P."/>
            <person name="Hiltunen Thoren M."/>
            <person name="Johannesson H."/>
        </authorList>
    </citation>
    <scope>NUCLEOTIDE SEQUENCE</scope>
    <source>
        <strain evidence="8">PSN309</strain>
    </source>
</reference>
<name>A0AAN6X277_9PEZI</name>
<keyword evidence="5 7" id="KW-0472">Membrane</keyword>
<dbReference type="FunFam" id="1.20.1250.20:FF:000013">
    <property type="entry name" value="MFS general substrate transporter"/>
    <property type="match status" value="1"/>
</dbReference>
<protein>
    <submittedName>
        <fullName evidence="8">Major facilitator superfamily transporter protein</fullName>
    </submittedName>
</protein>
<evidence type="ECO:0000313" key="8">
    <source>
        <dbReference type="EMBL" id="KAK4191983.1"/>
    </source>
</evidence>
<dbReference type="SUPFAM" id="SSF103473">
    <property type="entry name" value="MFS general substrate transporter"/>
    <property type="match status" value="1"/>
</dbReference>
<evidence type="ECO:0000256" key="4">
    <source>
        <dbReference type="ARBA" id="ARBA00022989"/>
    </source>
</evidence>
<feature type="transmembrane region" description="Helical" evidence="7">
    <location>
        <begin position="148"/>
        <end position="170"/>
    </location>
</feature>
<feature type="transmembrane region" description="Helical" evidence="7">
    <location>
        <begin position="109"/>
        <end position="128"/>
    </location>
</feature>
<feature type="transmembrane region" description="Helical" evidence="7">
    <location>
        <begin position="269"/>
        <end position="291"/>
    </location>
</feature>
<comment type="caution">
    <text evidence="8">The sequence shown here is derived from an EMBL/GenBank/DDBJ whole genome shotgun (WGS) entry which is preliminary data.</text>
</comment>
<evidence type="ECO:0000256" key="3">
    <source>
        <dbReference type="ARBA" id="ARBA00022692"/>
    </source>
</evidence>
<keyword evidence="2" id="KW-0813">Transport</keyword>
<feature type="compositionally biased region" description="Basic and acidic residues" evidence="6">
    <location>
        <begin position="50"/>
        <end position="59"/>
    </location>
</feature>
<dbReference type="GO" id="GO:0016020">
    <property type="term" value="C:membrane"/>
    <property type="evidence" value="ECO:0007669"/>
    <property type="project" value="UniProtKB-SubCell"/>
</dbReference>
<keyword evidence="9" id="KW-1185">Reference proteome</keyword>
<feature type="transmembrane region" description="Helical" evidence="7">
    <location>
        <begin position="505"/>
        <end position="526"/>
    </location>
</feature>
<sequence length="566" mass="63180">MNSGSSTTSPPRMTPDSSESSDSGYGEKEHGYDDQEEGYELQDRRRARGRHDDVDEEKGYGQSDDEEESDEYLHLQHQPQTPKPRTRPKKELYTPEEERAVVKKFDRRLVIFVSLLYLLAFLDRSNIGNARIAGMDEDLQPDPPRDGWYEWALTAFYIAYIVFEWMSLLWRIIPAHIYVAVLVFSWGVAASLQAVAVNYPMLIFLRTLLGIGEAGFTGVPFYLSFFFKRHELAFRTAIFISAAPLATSFASSLAWVILKLAAGSPIAPWRLLFLIEGFPSILVAGLAWHIIPDSPQTAHYLTTREKKVARLRLQAEKEASATPDTAEKSNLHNIFAALTDPVAWGTSLIIFFTNLAFSSLPVFLPTILRAMGHDSITSQALAAPPYLASFLIVLATAHVSDSIRSRGALIIFHALFSMAGYTVLAFSNSILHLDAGSRLRYLAVYPAAIGFFNVVVLTIAWNINNQKGTTRQGAGFALMQVVGQVGPVIATRLYPDREAPFYTNGMKVCAGAMGIVAVLAMGLRWYMRRLNERMDREEQEQGRDQEGEALVAGTRGVKKEGFRYML</sequence>
<feature type="transmembrane region" description="Helical" evidence="7">
    <location>
        <begin position="177"/>
        <end position="197"/>
    </location>
</feature>
<feature type="transmembrane region" description="Helical" evidence="7">
    <location>
        <begin position="443"/>
        <end position="463"/>
    </location>
</feature>
<comment type="subcellular location">
    <subcellularLocation>
        <location evidence="1">Membrane</location>
        <topology evidence="1">Multi-pass membrane protein</topology>
    </subcellularLocation>
</comment>
<feature type="transmembrane region" description="Helical" evidence="7">
    <location>
        <begin position="376"/>
        <end position="397"/>
    </location>
</feature>
<evidence type="ECO:0000256" key="1">
    <source>
        <dbReference type="ARBA" id="ARBA00004141"/>
    </source>
</evidence>
<dbReference type="AlphaFoldDB" id="A0AAN6X277"/>
<feature type="region of interest" description="Disordered" evidence="6">
    <location>
        <begin position="1"/>
        <end position="93"/>
    </location>
</feature>
<dbReference type="PANTHER" id="PTHR43791:SF27">
    <property type="entry name" value="TRANSPORTER, PUTATIVE (AFU_ORTHOLOGUE AFUA_2G15730)-RELATED"/>
    <property type="match status" value="1"/>
</dbReference>
<proteinExistence type="predicted"/>
<evidence type="ECO:0000256" key="6">
    <source>
        <dbReference type="SAM" id="MobiDB-lite"/>
    </source>
</evidence>
<feature type="transmembrane region" description="Helical" evidence="7">
    <location>
        <begin position="342"/>
        <end position="364"/>
    </location>
</feature>
<dbReference type="FunFam" id="1.20.1250.20:FF:000018">
    <property type="entry name" value="MFS transporter permease"/>
    <property type="match status" value="1"/>
</dbReference>
<feature type="transmembrane region" description="Helical" evidence="7">
    <location>
        <begin position="203"/>
        <end position="225"/>
    </location>
</feature>
<feature type="transmembrane region" description="Helical" evidence="7">
    <location>
        <begin position="475"/>
        <end position="493"/>
    </location>
</feature>
<feature type="compositionally biased region" description="Polar residues" evidence="6">
    <location>
        <begin position="1"/>
        <end position="11"/>
    </location>
</feature>
<dbReference type="InterPro" id="IPR011701">
    <property type="entry name" value="MFS"/>
</dbReference>
<dbReference type="Proteomes" id="UP001302126">
    <property type="component" value="Unassembled WGS sequence"/>
</dbReference>
<dbReference type="InterPro" id="IPR036259">
    <property type="entry name" value="MFS_trans_sf"/>
</dbReference>
<keyword evidence="4 7" id="KW-1133">Transmembrane helix</keyword>
<dbReference type="GO" id="GO:0022857">
    <property type="term" value="F:transmembrane transporter activity"/>
    <property type="evidence" value="ECO:0007669"/>
    <property type="project" value="InterPro"/>
</dbReference>
<evidence type="ECO:0000256" key="7">
    <source>
        <dbReference type="SAM" id="Phobius"/>
    </source>
</evidence>
<organism evidence="8 9">
    <name type="scientific">Podospora australis</name>
    <dbReference type="NCBI Taxonomy" id="1536484"/>
    <lineage>
        <taxon>Eukaryota</taxon>
        <taxon>Fungi</taxon>
        <taxon>Dikarya</taxon>
        <taxon>Ascomycota</taxon>
        <taxon>Pezizomycotina</taxon>
        <taxon>Sordariomycetes</taxon>
        <taxon>Sordariomycetidae</taxon>
        <taxon>Sordariales</taxon>
        <taxon>Podosporaceae</taxon>
        <taxon>Podospora</taxon>
    </lineage>
</organism>
<evidence type="ECO:0000313" key="9">
    <source>
        <dbReference type="Proteomes" id="UP001302126"/>
    </source>
</evidence>
<gene>
    <name evidence="8" type="ORF">QBC35DRAFT_374495</name>
</gene>
<keyword evidence="3 7" id="KW-0812">Transmembrane</keyword>
<dbReference type="EMBL" id="MU864356">
    <property type="protein sequence ID" value="KAK4191983.1"/>
    <property type="molecule type" value="Genomic_DNA"/>
</dbReference>
<accession>A0AAN6X277</accession>
<evidence type="ECO:0000256" key="2">
    <source>
        <dbReference type="ARBA" id="ARBA00022448"/>
    </source>
</evidence>
<feature type="transmembrane region" description="Helical" evidence="7">
    <location>
        <begin position="409"/>
        <end position="431"/>
    </location>
</feature>
<evidence type="ECO:0000256" key="5">
    <source>
        <dbReference type="ARBA" id="ARBA00023136"/>
    </source>
</evidence>
<feature type="transmembrane region" description="Helical" evidence="7">
    <location>
        <begin position="237"/>
        <end position="257"/>
    </location>
</feature>
<dbReference type="Pfam" id="PF07690">
    <property type="entry name" value="MFS_1"/>
    <property type="match status" value="1"/>
</dbReference>
<dbReference type="PANTHER" id="PTHR43791">
    <property type="entry name" value="PERMEASE-RELATED"/>
    <property type="match status" value="1"/>
</dbReference>
<dbReference type="Gene3D" id="1.20.1250.20">
    <property type="entry name" value="MFS general substrate transporter like domains"/>
    <property type="match status" value="2"/>
</dbReference>
<reference evidence="8" key="2">
    <citation type="submission" date="2023-05" db="EMBL/GenBank/DDBJ databases">
        <authorList>
            <consortium name="Lawrence Berkeley National Laboratory"/>
            <person name="Steindorff A."/>
            <person name="Hensen N."/>
            <person name="Bonometti L."/>
            <person name="Westerberg I."/>
            <person name="Brannstrom I.O."/>
            <person name="Guillou S."/>
            <person name="Cros-Aarteil S."/>
            <person name="Calhoun S."/>
            <person name="Haridas S."/>
            <person name="Kuo A."/>
            <person name="Mondo S."/>
            <person name="Pangilinan J."/>
            <person name="Riley R."/>
            <person name="Labutti K."/>
            <person name="Andreopoulos B."/>
            <person name="Lipzen A."/>
            <person name="Chen C."/>
            <person name="Yanf M."/>
            <person name="Daum C."/>
            <person name="Ng V."/>
            <person name="Clum A."/>
            <person name="Ohm R."/>
            <person name="Martin F."/>
            <person name="Silar P."/>
            <person name="Natvig D."/>
            <person name="Lalanne C."/>
            <person name="Gautier V."/>
            <person name="Ament-Velasquez S.L."/>
            <person name="Kruys A."/>
            <person name="Hutchinson M.I."/>
            <person name="Powell A.J."/>
            <person name="Barry K."/>
            <person name="Miller A.N."/>
            <person name="Grigoriev I.V."/>
            <person name="Debuchy R."/>
            <person name="Gladieux P."/>
            <person name="Thoren M.H."/>
            <person name="Johannesson H."/>
        </authorList>
    </citation>
    <scope>NUCLEOTIDE SEQUENCE</scope>
    <source>
        <strain evidence="8">PSN309</strain>
    </source>
</reference>